<evidence type="ECO:0000256" key="2">
    <source>
        <dbReference type="ARBA" id="ARBA00009863"/>
    </source>
</evidence>
<organism evidence="8 9">
    <name type="scientific">Clunio marinus</name>
    <dbReference type="NCBI Taxonomy" id="568069"/>
    <lineage>
        <taxon>Eukaryota</taxon>
        <taxon>Metazoa</taxon>
        <taxon>Ecdysozoa</taxon>
        <taxon>Arthropoda</taxon>
        <taxon>Hexapoda</taxon>
        <taxon>Insecta</taxon>
        <taxon>Pterygota</taxon>
        <taxon>Neoptera</taxon>
        <taxon>Endopterygota</taxon>
        <taxon>Diptera</taxon>
        <taxon>Nematocera</taxon>
        <taxon>Chironomoidea</taxon>
        <taxon>Chironomidae</taxon>
        <taxon>Clunio</taxon>
    </lineage>
</organism>
<comment type="subcellular location">
    <subcellularLocation>
        <location evidence="1">Mitochondrion</location>
    </subcellularLocation>
</comment>
<dbReference type="PANTHER" id="PTHR12810:SF0">
    <property type="entry name" value="SMALL RIBOSOMAL SUBUNIT PROTEIN MS29"/>
    <property type="match status" value="1"/>
</dbReference>
<dbReference type="PRINTS" id="PR01716">
    <property type="entry name" value="DEATHASSOCP3"/>
</dbReference>
<keyword evidence="6" id="KW-0687">Ribonucleoprotein</keyword>
<evidence type="ECO:0000256" key="3">
    <source>
        <dbReference type="ARBA" id="ARBA00022946"/>
    </source>
</evidence>
<keyword evidence="3" id="KW-0809">Transit peptide</keyword>
<dbReference type="Pfam" id="PF10236">
    <property type="entry name" value="DAP3"/>
    <property type="match status" value="1"/>
</dbReference>
<evidence type="ECO:0000256" key="7">
    <source>
        <dbReference type="ARBA" id="ARBA00035140"/>
    </source>
</evidence>
<evidence type="ECO:0000256" key="4">
    <source>
        <dbReference type="ARBA" id="ARBA00022980"/>
    </source>
</evidence>
<dbReference type="InterPro" id="IPR019368">
    <property type="entry name" value="Ribosomal_mS29"/>
</dbReference>
<name>A0A1J1IY53_9DIPT</name>
<evidence type="ECO:0000256" key="5">
    <source>
        <dbReference type="ARBA" id="ARBA00023128"/>
    </source>
</evidence>
<dbReference type="PANTHER" id="PTHR12810">
    <property type="entry name" value="MITOCHONDRIAL 28S RIBOSOMAL PROTEIN S29"/>
    <property type="match status" value="1"/>
</dbReference>
<gene>
    <name evidence="8" type="ORF">CLUMA_CG017183</name>
</gene>
<dbReference type="GO" id="GO:0006915">
    <property type="term" value="P:apoptotic process"/>
    <property type="evidence" value="ECO:0007669"/>
    <property type="project" value="InterPro"/>
</dbReference>
<evidence type="ECO:0000256" key="6">
    <source>
        <dbReference type="ARBA" id="ARBA00023274"/>
    </source>
</evidence>
<sequence length="380" mass="44376">MLLRRSSLVFRNNYGLFSTVTEPKVKLEEYRTSENDPRNHTTDHIGKFYRIDEKTKKTVFRYGGITKTYEKQIQTFNEPCVMVRNPAVEIIDYMKNTDFNKPIVRYVLYGGLGTGKSMSMVHLLHYGYINGFLLVHIPWLPYWYKHGREYGDSATQEGMTDIPLKTAAWLMHFKTQNIELLTKLDLKTSQDYVWSKRETTPVGASLIELVDHGINRAKYATDVIRVLFDEVKLQSNEGKVKTMVAIDGYNIIFNEKTNFKAQFKVMIPKSKISFTQPFLDITKPDWCNGVCVLSVDRLAMFGWERESDLPMYLLGREGFEHLDPFVPVRHEDYDDKEYESCIGYYVDRKWIQNVGPGFDKELKYLSNQNPYKLMDLCKSL</sequence>
<dbReference type="Proteomes" id="UP000183832">
    <property type="component" value="Unassembled WGS sequence"/>
</dbReference>
<protein>
    <recommendedName>
        <fullName evidence="7">Small ribosomal subunit protein mS29</fullName>
    </recommendedName>
</protein>
<keyword evidence="9" id="KW-1185">Reference proteome</keyword>
<dbReference type="OrthoDB" id="274828at2759"/>
<evidence type="ECO:0000313" key="9">
    <source>
        <dbReference type="Proteomes" id="UP000183832"/>
    </source>
</evidence>
<dbReference type="GO" id="GO:0003735">
    <property type="term" value="F:structural constituent of ribosome"/>
    <property type="evidence" value="ECO:0007669"/>
    <property type="project" value="TreeGrafter"/>
</dbReference>
<comment type="similarity">
    <text evidence="2">Belongs to the mitochondrion-specific ribosomal protein mS29 family.</text>
</comment>
<keyword evidence="4" id="KW-0689">Ribosomal protein</keyword>
<proteinExistence type="inferred from homology"/>
<evidence type="ECO:0000256" key="1">
    <source>
        <dbReference type="ARBA" id="ARBA00004173"/>
    </source>
</evidence>
<dbReference type="STRING" id="568069.A0A1J1IY53"/>
<keyword evidence="5" id="KW-0496">Mitochondrion</keyword>
<reference evidence="8 9" key="1">
    <citation type="submission" date="2015-04" db="EMBL/GenBank/DDBJ databases">
        <authorList>
            <person name="Syromyatnikov M.Y."/>
            <person name="Popov V.N."/>
        </authorList>
    </citation>
    <scope>NUCLEOTIDE SEQUENCE [LARGE SCALE GENOMIC DNA]</scope>
</reference>
<accession>A0A1J1IY53</accession>
<dbReference type="GO" id="GO:0005763">
    <property type="term" value="C:mitochondrial small ribosomal subunit"/>
    <property type="evidence" value="ECO:0007669"/>
    <property type="project" value="TreeGrafter"/>
</dbReference>
<evidence type="ECO:0000313" key="8">
    <source>
        <dbReference type="EMBL" id="CRL04070.1"/>
    </source>
</evidence>
<dbReference type="InterPro" id="IPR008092">
    <property type="entry name" value="Ribosomal_mS29_met"/>
</dbReference>
<dbReference type="AlphaFoldDB" id="A0A1J1IY53"/>
<dbReference type="EMBL" id="CVRI01000061">
    <property type="protein sequence ID" value="CRL04070.1"/>
    <property type="molecule type" value="Genomic_DNA"/>
</dbReference>